<dbReference type="PATRIC" id="fig|1002367.3.peg.589"/>
<name>G6AVU9_9BACT</name>
<dbReference type="PANTHER" id="PTHR48094:SF12">
    <property type="entry name" value="PARKINSON DISEASE PROTEIN 7 HOMOLOG"/>
    <property type="match status" value="1"/>
</dbReference>
<dbReference type="Gene3D" id="3.40.50.880">
    <property type="match status" value="1"/>
</dbReference>
<dbReference type="Proteomes" id="UP000004407">
    <property type="component" value="Unassembled WGS sequence"/>
</dbReference>
<dbReference type="AlphaFoldDB" id="G6AVU9"/>
<accession>G6AVU9</accession>
<dbReference type="HOGENOM" id="CLU_000445_44_2_10"/>
<reference evidence="2 3" key="1">
    <citation type="submission" date="2011-08" db="EMBL/GenBank/DDBJ databases">
        <authorList>
            <person name="Weinstock G."/>
            <person name="Sodergren E."/>
            <person name="Clifton S."/>
            <person name="Fulton L."/>
            <person name="Fulton B."/>
            <person name="Courtney L."/>
            <person name="Fronick C."/>
            <person name="Harrison M."/>
            <person name="Strong C."/>
            <person name="Farmer C."/>
            <person name="Delahaunty K."/>
            <person name="Markovic C."/>
            <person name="Hall O."/>
            <person name="Minx P."/>
            <person name="Tomlinson C."/>
            <person name="Mitreva M."/>
            <person name="Hou S."/>
            <person name="Chen J."/>
            <person name="Wollam A."/>
            <person name="Pepin K.H."/>
            <person name="Johnson M."/>
            <person name="Bhonagiri V."/>
            <person name="Zhang X."/>
            <person name="Suruliraj S."/>
            <person name="Warren W."/>
            <person name="Chinwalla A."/>
            <person name="Mardis E.R."/>
            <person name="Wilson R.K."/>
        </authorList>
    </citation>
    <scope>NUCLEOTIDE SEQUENCE [LARGE SCALE GENOMIC DNA]</scope>
    <source>
        <strain evidence="2 3">DSM 18206</strain>
    </source>
</reference>
<dbReference type="InterPro" id="IPR029062">
    <property type="entry name" value="Class_I_gatase-like"/>
</dbReference>
<dbReference type="SUPFAM" id="SSF52317">
    <property type="entry name" value="Class I glutamine amidotransferase-like"/>
    <property type="match status" value="1"/>
</dbReference>
<evidence type="ECO:0000259" key="1">
    <source>
        <dbReference type="Pfam" id="PF01965"/>
    </source>
</evidence>
<evidence type="ECO:0000313" key="2">
    <source>
        <dbReference type="EMBL" id="EHJ41462.1"/>
    </source>
</evidence>
<gene>
    <name evidence="2" type="ORF">HMPREF0673_00744</name>
</gene>
<feature type="domain" description="DJ-1/PfpI" evidence="1">
    <location>
        <begin position="43"/>
        <end position="204"/>
    </location>
</feature>
<dbReference type="InterPro" id="IPR006287">
    <property type="entry name" value="DJ-1"/>
</dbReference>
<dbReference type="eggNOG" id="COG0693">
    <property type="taxonomic scope" value="Bacteria"/>
</dbReference>
<dbReference type="PANTHER" id="PTHR48094">
    <property type="entry name" value="PROTEIN/NUCLEIC ACID DEGLYCASE DJ-1-RELATED"/>
    <property type="match status" value="1"/>
</dbReference>
<comment type="caution">
    <text evidence="2">The sequence shown here is derived from an EMBL/GenBank/DDBJ whole genome shotgun (WGS) entry which is preliminary data.</text>
</comment>
<organism evidence="2 3">
    <name type="scientific">Leyella stercorea DSM 18206</name>
    <dbReference type="NCBI Taxonomy" id="1002367"/>
    <lineage>
        <taxon>Bacteria</taxon>
        <taxon>Pseudomonadati</taxon>
        <taxon>Bacteroidota</taxon>
        <taxon>Bacteroidia</taxon>
        <taxon>Bacteroidales</taxon>
        <taxon>Prevotellaceae</taxon>
        <taxon>Leyella</taxon>
    </lineage>
</organism>
<dbReference type="Pfam" id="PF01965">
    <property type="entry name" value="DJ-1_PfpI"/>
    <property type="match status" value="1"/>
</dbReference>
<dbReference type="NCBIfam" id="TIGR01383">
    <property type="entry name" value="not_thiJ"/>
    <property type="match status" value="1"/>
</dbReference>
<proteinExistence type="predicted"/>
<sequence>MARFYSLKKKDEDDAKTADPFGVLRPKVKNAEQQQVNIYEMAKAYVFLADGFEDIEALAPVDILRRGGIDVKTVSINATDMVASAHGVQVKADMMFADADFSDADLLMLPGGMPGAKNLDEHEGVRSALVRHAEQQKLIGAICAAPMVLGHLGLLRGKRATCYPGFETELEGATYTAEPCTADGNIITGKGPGASFAYAYRLLEEFKGASVVAELKKGMMYEF</sequence>
<dbReference type="GO" id="GO:0005737">
    <property type="term" value="C:cytoplasm"/>
    <property type="evidence" value="ECO:0007669"/>
    <property type="project" value="TreeGrafter"/>
</dbReference>
<evidence type="ECO:0000313" key="3">
    <source>
        <dbReference type="Proteomes" id="UP000004407"/>
    </source>
</evidence>
<dbReference type="InterPro" id="IPR050325">
    <property type="entry name" value="Prot/Nucl_acid_deglycase"/>
</dbReference>
<dbReference type="CDD" id="cd03135">
    <property type="entry name" value="GATase1_DJ-1"/>
    <property type="match status" value="1"/>
</dbReference>
<dbReference type="InterPro" id="IPR002818">
    <property type="entry name" value="DJ-1/PfpI"/>
</dbReference>
<protein>
    <submittedName>
        <fullName evidence="2">DJ-1 family protein</fullName>
    </submittedName>
</protein>
<dbReference type="EMBL" id="AFZZ01000068">
    <property type="protein sequence ID" value="EHJ41462.1"/>
    <property type="molecule type" value="Genomic_DNA"/>
</dbReference>